<evidence type="ECO:0000313" key="2">
    <source>
        <dbReference type="EMBL" id="CAD6185339.1"/>
    </source>
</evidence>
<reference evidence="2" key="1">
    <citation type="submission" date="2020-10" db="EMBL/GenBank/DDBJ databases">
        <authorList>
            <person name="Kikuchi T."/>
        </authorList>
    </citation>
    <scope>NUCLEOTIDE SEQUENCE</scope>
    <source>
        <strain evidence="2">NKZ352</strain>
    </source>
</reference>
<organism evidence="2 3">
    <name type="scientific">Caenorhabditis auriculariae</name>
    <dbReference type="NCBI Taxonomy" id="2777116"/>
    <lineage>
        <taxon>Eukaryota</taxon>
        <taxon>Metazoa</taxon>
        <taxon>Ecdysozoa</taxon>
        <taxon>Nematoda</taxon>
        <taxon>Chromadorea</taxon>
        <taxon>Rhabditida</taxon>
        <taxon>Rhabditina</taxon>
        <taxon>Rhabditomorpha</taxon>
        <taxon>Rhabditoidea</taxon>
        <taxon>Rhabditidae</taxon>
        <taxon>Peloderinae</taxon>
        <taxon>Caenorhabditis</taxon>
    </lineage>
</organism>
<dbReference type="AlphaFoldDB" id="A0A8S1GQ07"/>
<evidence type="ECO:0000313" key="3">
    <source>
        <dbReference type="Proteomes" id="UP000835052"/>
    </source>
</evidence>
<name>A0A8S1GQ07_9PELO</name>
<evidence type="ECO:0000256" key="1">
    <source>
        <dbReference type="SAM" id="MobiDB-lite"/>
    </source>
</evidence>
<sequence>MARNALGPTVGATASPQSAHTFPVIRVDEAPKIRPQIKPKPKPIDGPIIRLETSNEPRLNGSIGQPRKPLPPTRTPR</sequence>
<feature type="compositionally biased region" description="Pro residues" evidence="1">
    <location>
        <begin position="68"/>
        <end position="77"/>
    </location>
</feature>
<dbReference type="Proteomes" id="UP000835052">
    <property type="component" value="Unassembled WGS sequence"/>
</dbReference>
<dbReference type="EMBL" id="CAJGYM010000002">
    <property type="protein sequence ID" value="CAD6185339.1"/>
    <property type="molecule type" value="Genomic_DNA"/>
</dbReference>
<proteinExistence type="predicted"/>
<comment type="caution">
    <text evidence="2">The sequence shown here is derived from an EMBL/GenBank/DDBJ whole genome shotgun (WGS) entry which is preliminary data.</text>
</comment>
<accession>A0A8S1GQ07</accession>
<feature type="region of interest" description="Disordered" evidence="1">
    <location>
        <begin position="1"/>
        <end position="77"/>
    </location>
</feature>
<keyword evidence="3" id="KW-1185">Reference proteome</keyword>
<protein>
    <submittedName>
        <fullName evidence="2">Uncharacterized protein</fullName>
    </submittedName>
</protein>
<gene>
    <name evidence="2" type="ORF">CAUJ_LOCUS1258</name>
</gene>